<organism evidence="2 3">
    <name type="scientific">Phaseolus angularis</name>
    <name type="common">Azuki bean</name>
    <name type="synonym">Vigna angularis</name>
    <dbReference type="NCBI Taxonomy" id="3914"/>
    <lineage>
        <taxon>Eukaryota</taxon>
        <taxon>Viridiplantae</taxon>
        <taxon>Streptophyta</taxon>
        <taxon>Embryophyta</taxon>
        <taxon>Tracheophyta</taxon>
        <taxon>Spermatophyta</taxon>
        <taxon>Magnoliopsida</taxon>
        <taxon>eudicotyledons</taxon>
        <taxon>Gunneridae</taxon>
        <taxon>Pentapetalae</taxon>
        <taxon>rosids</taxon>
        <taxon>fabids</taxon>
        <taxon>Fabales</taxon>
        <taxon>Fabaceae</taxon>
        <taxon>Papilionoideae</taxon>
        <taxon>50 kb inversion clade</taxon>
        <taxon>NPAAA clade</taxon>
        <taxon>indigoferoid/millettioid clade</taxon>
        <taxon>Phaseoleae</taxon>
        <taxon>Vigna</taxon>
    </lineage>
</organism>
<feature type="compositionally biased region" description="Acidic residues" evidence="1">
    <location>
        <begin position="204"/>
        <end position="224"/>
    </location>
</feature>
<feature type="region of interest" description="Disordered" evidence="1">
    <location>
        <begin position="197"/>
        <end position="224"/>
    </location>
</feature>
<dbReference type="AlphaFoldDB" id="A0A0L9T5S8"/>
<feature type="compositionally biased region" description="Basic and acidic residues" evidence="1">
    <location>
        <begin position="66"/>
        <end position="84"/>
    </location>
</feature>
<evidence type="ECO:0000313" key="2">
    <source>
        <dbReference type="EMBL" id="KOM25711.1"/>
    </source>
</evidence>
<feature type="region of interest" description="Disordered" evidence="1">
    <location>
        <begin position="133"/>
        <end position="153"/>
    </location>
</feature>
<protein>
    <submittedName>
        <fullName evidence="2">Uncharacterized protein</fullName>
    </submittedName>
</protein>
<reference evidence="3" key="1">
    <citation type="journal article" date="2015" name="Proc. Natl. Acad. Sci. U.S.A.">
        <title>Genome sequencing of adzuki bean (Vigna angularis) provides insight into high starch and low fat accumulation and domestication.</title>
        <authorList>
            <person name="Yang K."/>
            <person name="Tian Z."/>
            <person name="Chen C."/>
            <person name="Luo L."/>
            <person name="Zhao B."/>
            <person name="Wang Z."/>
            <person name="Yu L."/>
            <person name="Li Y."/>
            <person name="Sun Y."/>
            <person name="Li W."/>
            <person name="Chen Y."/>
            <person name="Li Y."/>
            <person name="Zhang Y."/>
            <person name="Ai D."/>
            <person name="Zhao J."/>
            <person name="Shang C."/>
            <person name="Ma Y."/>
            <person name="Wu B."/>
            <person name="Wang M."/>
            <person name="Gao L."/>
            <person name="Sun D."/>
            <person name="Zhang P."/>
            <person name="Guo F."/>
            <person name="Wang W."/>
            <person name="Li Y."/>
            <person name="Wang J."/>
            <person name="Varshney R.K."/>
            <person name="Wang J."/>
            <person name="Ling H.Q."/>
            <person name="Wan P."/>
        </authorList>
    </citation>
    <scope>NUCLEOTIDE SEQUENCE</scope>
    <source>
        <strain evidence="3">cv. Jingnong 6</strain>
    </source>
</reference>
<evidence type="ECO:0000313" key="3">
    <source>
        <dbReference type="Proteomes" id="UP000053144"/>
    </source>
</evidence>
<proteinExistence type="predicted"/>
<dbReference type="Proteomes" id="UP000053144">
    <property type="component" value="Unassembled WGS sequence"/>
</dbReference>
<dbReference type="Gramene" id="KOM25711">
    <property type="protein sequence ID" value="KOM25711"/>
    <property type="gene ID" value="LR48_Vigan176s000700"/>
</dbReference>
<name>A0A0L9T5S8_PHAAN</name>
<gene>
    <name evidence="2" type="ORF">LR48_Vigan176s000700</name>
</gene>
<sequence length="224" mass="25844">MLGEVSRSSTHSREEWEKEDFGLERVVCTVKREYWLAIGGVHESKKWRKEEASPAATSRSSREKRKNMEHNTWKRSVEVAKEEESSKGHAKLHFPAAAAAETKVVCNKTIEIGKATLTCIRLQKTTSGWILSDEQTQTRDKDELSDSENDQVSFSPKSEFEKFVIKKFKMSYEKTDKMKKSVKPMERKTEEIIKNYVESSTSIEELDEIDESNEEDSMEMSDSE</sequence>
<feature type="region of interest" description="Disordered" evidence="1">
    <location>
        <begin position="45"/>
        <end position="84"/>
    </location>
</feature>
<accession>A0A0L9T5S8</accession>
<dbReference type="EMBL" id="KQ258285">
    <property type="protein sequence ID" value="KOM25711.1"/>
    <property type="molecule type" value="Genomic_DNA"/>
</dbReference>
<evidence type="ECO:0000256" key="1">
    <source>
        <dbReference type="SAM" id="MobiDB-lite"/>
    </source>
</evidence>